<dbReference type="AlphaFoldDB" id="A0AA38M2V8"/>
<gene>
    <name evidence="4" type="ORF">Zmor_027886</name>
</gene>
<keyword evidence="1" id="KW-0863">Zinc-finger</keyword>
<dbReference type="PROSITE" id="PS00141">
    <property type="entry name" value="ASP_PROTEASE"/>
    <property type="match status" value="1"/>
</dbReference>
<dbReference type="Proteomes" id="UP001168821">
    <property type="component" value="Unassembled WGS sequence"/>
</dbReference>
<dbReference type="InterPro" id="IPR021109">
    <property type="entry name" value="Peptidase_aspartic_dom_sf"/>
</dbReference>
<name>A0AA38M2V8_9CUCU</name>
<reference evidence="4" key="1">
    <citation type="journal article" date="2023" name="G3 (Bethesda)">
        <title>Whole genome assemblies of Zophobas morio and Tenebrio molitor.</title>
        <authorList>
            <person name="Kaur S."/>
            <person name="Stinson S.A."/>
            <person name="diCenzo G.C."/>
        </authorList>
    </citation>
    <scope>NUCLEOTIDE SEQUENCE</scope>
    <source>
        <strain evidence="4">QUZm001</strain>
    </source>
</reference>
<dbReference type="GO" id="GO:0004190">
    <property type="term" value="F:aspartic-type endopeptidase activity"/>
    <property type="evidence" value="ECO:0007669"/>
    <property type="project" value="InterPro"/>
</dbReference>
<dbReference type="SUPFAM" id="SSF50630">
    <property type="entry name" value="Acid proteases"/>
    <property type="match status" value="1"/>
</dbReference>
<protein>
    <recommendedName>
        <fullName evidence="3">CCHC-type domain-containing protein</fullName>
    </recommendedName>
</protein>
<dbReference type="Pfam" id="PF13650">
    <property type="entry name" value="Asp_protease_2"/>
    <property type="match status" value="1"/>
</dbReference>
<evidence type="ECO:0000313" key="4">
    <source>
        <dbReference type="EMBL" id="KAJ3641376.1"/>
    </source>
</evidence>
<dbReference type="Gene3D" id="2.40.70.10">
    <property type="entry name" value="Acid Proteases"/>
    <property type="match status" value="1"/>
</dbReference>
<dbReference type="GO" id="GO:0008270">
    <property type="term" value="F:zinc ion binding"/>
    <property type="evidence" value="ECO:0007669"/>
    <property type="project" value="UniProtKB-KW"/>
</dbReference>
<evidence type="ECO:0000256" key="2">
    <source>
        <dbReference type="SAM" id="MobiDB-lite"/>
    </source>
</evidence>
<proteinExistence type="predicted"/>
<dbReference type="GO" id="GO:0003676">
    <property type="term" value="F:nucleic acid binding"/>
    <property type="evidence" value="ECO:0007669"/>
    <property type="project" value="InterPro"/>
</dbReference>
<feature type="region of interest" description="Disordered" evidence="2">
    <location>
        <begin position="428"/>
        <end position="452"/>
    </location>
</feature>
<dbReference type="SUPFAM" id="SSF57756">
    <property type="entry name" value="Retrovirus zinc finger-like domains"/>
    <property type="match status" value="1"/>
</dbReference>
<evidence type="ECO:0000259" key="3">
    <source>
        <dbReference type="PROSITE" id="PS50158"/>
    </source>
</evidence>
<keyword evidence="1" id="KW-0479">Metal-binding</keyword>
<evidence type="ECO:0000256" key="1">
    <source>
        <dbReference type="PROSITE-ProRule" id="PRU00047"/>
    </source>
</evidence>
<organism evidence="4 5">
    <name type="scientific">Zophobas morio</name>
    <dbReference type="NCBI Taxonomy" id="2755281"/>
    <lineage>
        <taxon>Eukaryota</taxon>
        <taxon>Metazoa</taxon>
        <taxon>Ecdysozoa</taxon>
        <taxon>Arthropoda</taxon>
        <taxon>Hexapoda</taxon>
        <taxon>Insecta</taxon>
        <taxon>Pterygota</taxon>
        <taxon>Neoptera</taxon>
        <taxon>Endopterygota</taxon>
        <taxon>Coleoptera</taxon>
        <taxon>Polyphaga</taxon>
        <taxon>Cucujiformia</taxon>
        <taxon>Tenebrionidae</taxon>
        <taxon>Zophobas</taxon>
    </lineage>
</organism>
<sequence>MEVNRLSADELAYELRVRGVTVVGTTVETKRVALIELLRKERQGVVVPEFTQASDPATELVICASKLEAISGDLESFDSANRENLFRRLRTKLTHLDRRLLRIQPVNQEQQNEKDRLLHLLGDANGLLQDLNKVMPPQGSLLDLASPDPLELPQGHRSSSPAEEVDFDWRQGVAERLAEISKDTYFVHIKASHTIDPLVLAFYKVDPLVQTLPLRKVDPLLLKIHEADPLAWYKVSVAGLRLLPSVRNVTSAVVASPLTTSIYSSSLCRKKAFVVTLKISTLDINHQNGREALLWFRSVRTQFDNWDDVASGLRRNFLPYDYENSLWEEIRRRSQGAEEKLMLYVAAMENLFYRLAEVPTEPVRVSLIRRNLLPYLQTALALSEMPTVGRLLELGRSVEEVHLRAASYCPPPSKQLLEPEMAYAGNKSTSRSSVAALSHTSHTPDQQSHNSPDASLRCWKCRLVGHQAKNCQNRPGLVCYKCQKPNVTSHGRTVACLKNPRPHLDYVLANVKGDERPYLKVKILGREVKGLLDSGATRSVMGRERYEILKELNLSVDHNDRMQCSTANGQIIESLGTVGTHPGRRPNKTY</sequence>
<dbReference type="InterPro" id="IPR001878">
    <property type="entry name" value="Znf_CCHC"/>
</dbReference>
<dbReference type="GO" id="GO:0006508">
    <property type="term" value="P:proteolysis"/>
    <property type="evidence" value="ECO:0007669"/>
    <property type="project" value="InterPro"/>
</dbReference>
<dbReference type="InterPro" id="IPR001969">
    <property type="entry name" value="Aspartic_peptidase_AS"/>
</dbReference>
<keyword evidence="1" id="KW-0862">Zinc</keyword>
<keyword evidence="5" id="KW-1185">Reference proteome</keyword>
<dbReference type="EMBL" id="JALNTZ010000009">
    <property type="protein sequence ID" value="KAJ3641376.1"/>
    <property type="molecule type" value="Genomic_DNA"/>
</dbReference>
<dbReference type="Gene3D" id="4.10.60.10">
    <property type="entry name" value="Zinc finger, CCHC-type"/>
    <property type="match status" value="1"/>
</dbReference>
<dbReference type="InterPro" id="IPR036875">
    <property type="entry name" value="Znf_CCHC_sf"/>
</dbReference>
<accession>A0AA38M2V8</accession>
<evidence type="ECO:0000313" key="5">
    <source>
        <dbReference type="Proteomes" id="UP001168821"/>
    </source>
</evidence>
<feature type="domain" description="CCHC-type" evidence="3">
    <location>
        <begin position="457"/>
        <end position="473"/>
    </location>
</feature>
<dbReference type="PROSITE" id="PS50158">
    <property type="entry name" value="ZF_CCHC"/>
    <property type="match status" value="1"/>
</dbReference>
<comment type="caution">
    <text evidence="4">The sequence shown here is derived from an EMBL/GenBank/DDBJ whole genome shotgun (WGS) entry which is preliminary data.</text>
</comment>